<dbReference type="InterPro" id="IPR004104">
    <property type="entry name" value="Gfo/Idh/MocA-like_OxRdtase_C"/>
</dbReference>
<protein>
    <submittedName>
        <fullName evidence="3">Gfo/Idh/MocA family oxidoreductase</fullName>
    </submittedName>
</protein>
<evidence type="ECO:0000259" key="2">
    <source>
        <dbReference type="Pfam" id="PF02894"/>
    </source>
</evidence>
<dbReference type="InterPro" id="IPR036291">
    <property type="entry name" value="NAD(P)-bd_dom_sf"/>
</dbReference>
<evidence type="ECO:0000313" key="3">
    <source>
        <dbReference type="EMBL" id="MST96987.1"/>
    </source>
</evidence>
<comment type="caution">
    <text evidence="3">The sequence shown here is derived from an EMBL/GenBank/DDBJ whole genome shotgun (WGS) entry which is preliminary data.</text>
</comment>
<dbReference type="PANTHER" id="PTHR43249:SF1">
    <property type="entry name" value="D-GLUCOSIDE 3-DEHYDROGENASE"/>
    <property type="match status" value="1"/>
</dbReference>
<evidence type="ECO:0000259" key="1">
    <source>
        <dbReference type="Pfam" id="PF01408"/>
    </source>
</evidence>
<dbReference type="GO" id="GO:0000166">
    <property type="term" value="F:nucleotide binding"/>
    <property type="evidence" value="ECO:0007669"/>
    <property type="project" value="InterPro"/>
</dbReference>
<dbReference type="InterPro" id="IPR052515">
    <property type="entry name" value="Gfo/Idh/MocA_Oxidoreductase"/>
</dbReference>
<proteinExistence type="predicted"/>
<sequence>MIKCGIIGCGVIAPTHIEGYRSLPEVEVIHLCDLIPERVNALGDKYGISRRSVDYKELLADPEVDAVSVCTDHASHAQIVCDALAAGKHVICEKALGRVPEDLARMTKAAAAHPELTAAGIFQHRYEPANRRLKKLIADGKFGRVLAVNLVFSCLRTNEYYEKDAWRGTVSGEGGGILINQAIHHLDQLRYLFGNVKRLAGRTANLTHQGVIEVEDTAAFVVEFGSGLFGTVAATNSSCVEWRSFLTVVGTEANLEYANEKPVFVESSVEGRADEITQALTARGEEQAAIVGKAYYGAGHTAQLADFLEAIREKRQTEVTMADAADSAALVLAVYESERTGGWVEIPNY</sequence>
<accession>A0A844G095</accession>
<dbReference type="RefSeq" id="WP_106052735.1">
    <property type="nucleotide sequence ID" value="NZ_VUNS01000006.1"/>
</dbReference>
<dbReference type="Pfam" id="PF01408">
    <property type="entry name" value="GFO_IDH_MocA"/>
    <property type="match status" value="1"/>
</dbReference>
<dbReference type="Pfam" id="PF02894">
    <property type="entry name" value="GFO_IDH_MocA_C"/>
    <property type="match status" value="1"/>
</dbReference>
<evidence type="ECO:0000313" key="4">
    <source>
        <dbReference type="Proteomes" id="UP000435649"/>
    </source>
</evidence>
<dbReference type="SUPFAM" id="SSF51735">
    <property type="entry name" value="NAD(P)-binding Rossmann-fold domains"/>
    <property type="match status" value="1"/>
</dbReference>
<feature type="domain" description="Gfo/Idh/MocA-like oxidoreductase N-terminal" evidence="1">
    <location>
        <begin position="2"/>
        <end position="114"/>
    </location>
</feature>
<reference evidence="3 4" key="1">
    <citation type="submission" date="2019-08" db="EMBL/GenBank/DDBJ databases">
        <title>In-depth cultivation of the pig gut microbiome towards novel bacterial diversity and tailored functional studies.</title>
        <authorList>
            <person name="Wylensek D."/>
            <person name="Hitch T.C.A."/>
            <person name="Clavel T."/>
        </authorList>
    </citation>
    <scope>NUCLEOTIDE SEQUENCE [LARGE SCALE GENOMIC DNA]</scope>
    <source>
        <strain evidence="3 4">BBE-744-WT-12</strain>
    </source>
</reference>
<feature type="domain" description="Gfo/Idh/MocA-like oxidoreductase C-terminal" evidence="2">
    <location>
        <begin position="134"/>
        <end position="346"/>
    </location>
</feature>
<dbReference type="Proteomes" id="UP000435649">
    <property type="component" value="Unassembled WGS sequence"/>
</dbReference>
<dbReference type="Gene3D" id="3.30.360.10">
    <property type="entry name" value="Dihydrodipicolinate Reductase, domain 2"/>
    <property type="match status" value="1"/>
</dbReference>
<dbReference type="AlphaFoldDB" id="A0A844G095"/>
<dbReference type="Gene3D" id="3.40.50.720">
    <property type="entry name" value="NAD(P)-binding Rossmann-like Domain"/>
    <property type="match status" value="1"/>
</dbReference>
<dbReference type="SUPFAM" id="SSF55347">
    <property type="entry name" value="Glyceraldehyde-3-phosphate dehydrogenase-like, C-terminal domain"/>
    <property type="match status" value="1"/>
</dbReference>
<organism evidence="3 4">
    <name type="scientific">Victivallis lenta</name>
    <dbReference type="NCBI Taxonomy" id="2606640"/>
    <lineage>
        <taxon>Bacteria</taxon>
        <taxon>Pseudomonadati</taxon>
        <taxon>Lentisphaerota</taxon>
        <taxon>Lentisphaeria</taxon>
        <taxon>Victivallales</taxon>
        <taxon>Victivallaceae</taxon>
        <taxon>Victivallis</taxon>
    </lineage>
</organism>
<dbReference type="PANTHER" id="PTHR43249">
    <property type="entry name" value="UDP-N-ACETYL-2-AMINO-2-DEOXY-D-GLUCURONATE OXIDASE"/>
    <property type="match status" value="1"/>
</dbReference>
<keyword evidence="4" id="KW-1185">Reference proteome</keyword>
<dbReference type="EMBL" id="VUNS01000006">
    <property type="protein sequence ID" value="MST96987.1"/>
    <property type="molecule type" value="Genomic_DNA"/>
</dbReference>
<name>A0A844G095_9BACT</name>
<gene>
    <name evidence="3" type="ORF">FYJ85_08000</name>
</gene>
<dbReference type="InterPro" id="IPR000683">
    <property type="entry name" value="Gfo/Idh/MocA-like_OxRdtase_N"/>
</dbReference>